<sequence length="650" mass="74577">MQVFSPNDINIYDLSGGKNLPDFLSMRKRKEMLRKDVSLRRRIDLIQGFEMPTVNTRVKCSKDGQFIYTAGCYKPTIKCFETSQLSMKFERCVDYEVIDMHILTDDYQKLALLGSDRTIEFHTSQGKHAKIRIPKFGRELGFYPANSEVLVAASGNEVYRISLEEGRFLQPYTMAMDEAMSIAVSQEHYLVALGGTESTVECWDPRARSAVGCIKLPVSDTGSFANVSKVVYLSGLEIAAGTEDGRVAIYDLRQRAPLVVKDHMYEKPITSITRKTISPEKNWIISTCQKSVKIWESDTGKAVTAVEPPARINHAVCVENSGLMFLALEQEKMQTYFIPEIGPAPRWCSFLDMLTEELEESKTDVIYDDYKFLTLPELKTLSLESLVGTNLLRAYMHGYFIDNRLYQKAKAASDPFAFEEYKAQQVETARTKDRKRAPIVEKVKVNPDLYVKMNEDGKEKVDDRFGDLFTDKAFQIDEESERYNQLKPVSSTKVRKRKDSSSDGEMQAEDGLMPDVFVPEKRVQPDSDRDSLDSESDSEADEIPRQKKAVKTKKMTVRRGVDLGHFYDSNNTSKLKEQRKVEEMIPMSKRIDKKEMRQSRNIRGGRVFEMEVGKKKDKERTNDTMKHIKERRTNIRKAESLLKKHRPKKI</sequence>
<evidence type="ECO:0000259" key="8">
    <source>
        <dbReference type="Pfam" id="PF23097"/>
    </source>
</evidence>
<evidence type="ECO:0000313" key="11">
    <source>
        <dbReference type="Proteomes" id="UP000001307"/>
    </source>
</evidence>
<feature type="domain" description="Nucleolar protein 10-like second" evidence="8">
    <location>
        <begin position="366"/>
        <end position="413"/>
    </location>
</feature>
<feature type="compositionally biased region" description="Basic and acidic residues" evidence="6">
    <location>
        <begin position="518"/>
        <end position="532"/>
    </location>
</feature>
<feature type="domain" description="Nucleolar protein 10-like N-terminal" evidence="9">
    <location>
        <begin position="1"/>
        <end position="362"/>
    </location>
</feature>
<organism evidence="10">
    <name type="scientific">Oikopleura dioica</name>
    <name type="common">Tunicate</name>
    <dbReference type="NCBI Taxonomy" id="34765"/>
    <lineage>
        <taxon>Eukaryota</taxon>
        <taxon>Metazoa</taxon>
        <taxon>Chordata</taxon>
        <taxon>Tunicata</taxon>
        <taxon>Appendicularia</taxon>
        <taxon>Copelata</taxon>
        <taxon>Oikopleuridae</taxon>
        <taxon>Oikopleura</taxon>
    </lineage>
</organism>
<name>E4X3C3_OIKDI</name>
<proteinExistence type="inferred from homology"/>
<protein>
    <submittedName>
        <fullName evidence="10">Uncharacterized protein</fullName>
    </submittedName>
</protein>
<evidence type="ECO:0000256" key="4">
    <source>
        <dbReference type="ARBA" id="ARBA00022737"/>
    </source>
</evidence>
<dbReference type="Pfam" id="PF08159">
    <property type="entry name" value="NUC153"/>
    <property type="match status" value="1"/>
</dbReference>
<dbReference type="InterPro" id="IPR036322">
    <property type="entry name" value="WD40_repeat_dom_sf"/>
</dbReference>
<dbReference type="InterPro" id="IPR012580">
    <property type="entry name" value="NUC153"/>
</dbReference>
<dbReference type="InterPro" id="IPR015943">
    <property type="entry name" value="WD40/YVTN_repeat-like_dom_sf"/>
</dbReference>
<evidence type="ECO:0000259" key="9">
    <source>
        <dbReference type="Pfam" id="PF23098"/>
    </source>
</evidence>
<dbReference type="GO" id="GO:0000462">
    <property type="term" value="P:maturation of SSU-rRNA from tricistronic rRNA transcript (SSU-rRNA, 5.8S rRNA, LSU-rRNA)"/>
    <property type="evidence" value="ECO:0007669"/>
    <property type="project" value="TreeGrafter"/>
</dbReference>
<feature type="region of interest" description="Disordered" evidence="6">
    <location>
        <begin position="591"/>
        <end position="628"/>
    </location>
</feature>
<dbReference type="GO" id="GO:0032040">
    <property type="term" value="C:small-subunit processome"/>
    <property type="evidence" value="ECO:0007669"/>
    <property type="project" value="TreeGrafter"/>
</dbReference>
<dbReference type="Proteomes" id="UP000001307">
    <property type="component" value="Unassembled WGS sequence"/>
</dbReference>
<reference evidence="10" key="1">
    <citation type="journal article" date="2010" name="Science">
        <title>Plasticity of animal genome architecture unmasked by rapid evolution of a pelagic tunicate.</title>
        <authorList>
            <person name="Denoeud F."/>
            <person name="Henriet S."/>
            <person name="Mungpakdee S."/>
            <person name="Aury J.M."/>
            <person name="Da Silva C."/>
            <person name="Brinkmann H."/>
            <person name="Mikhaleva J."/>
            <person name="Olsen L.C."/>
            <person name="Jubin C."/>
            <person name="Canestro C."/>
            <person name="Bouquet J.M."/>
            <person name="Danks G."/>
            <person name="Poulain J."/>
            <person name="Campsteijn C."/>
            <person name="Adamski M."/>
            <person name="Cross I."/>
            <person name="Yadetie F."/>
            <person name="Muffato M."/>
            <person name="Louis A."/>
            <person name="Butcher S."/>
            <person name="Tsagkogeorga G."/>
            <person name="Konrad A."/>
            <person name="Singh S."/>
            <person name="Jensen M.F."/>
            <person name="Cong E.H."/>
            <person name="Eikeseth-Otteraa H."/>
            <person name="Noel B."/>
            <person name="Anthouard V."/>
            <person name="Porcel B.M."/>
            <person name="Kachouri-Lafond R."/>
            <person name="Nishino A."/>
            <person name="Ugolini M."/>
            <person name="Chourrout P."/>
            <person name="Nishida H."/>
            <person name="Aasland R."/>
            <person name="Huzurbazar S."/>
            <person name="Westhof E."/>
            <person name="Delsuc F."/>
            <person name="Lehrach H."/>
            <person name="Reinhardt R."/>
            <person name="Weissenbach J."/>
            <person name="Roy S.W."/>
            <person name="Artiguenave F."/>
            <person name="Postlethwait J.H."/>
            <person name="Manak J.R."/>
            <person name="Thompson E.M."/>
            <person name="Jaillon O."/>
            <person name="Du Pasquier L."/>
            <person name="Boudinot P."/>
            <person name="Liberles D.A."/>
            <person name="Volff J.N."/>
            <person name="Philippe H."/>
            <person name="Lenhard B."/>
            <person name="Roest Crollius H."/>
            <person name="Wincker P."/>
            <person name="Chourrout D."/>
        </authorList>
    </citation>
    <scope>NUCLEOTIDE SEQUENCE [LARGE SCALE GENOMIC DNA]</scope>
</reference>
<dbReference type="SUPFAM" id="SSF50978">
    <property type="entry name" value="WD40 repeat-like"/>
    <property type="match status" value="1"/>
</dbReference>
<evidence type="ECO:0000256" key="3">
    <source>
        <dbReference type="ARBA" id="ARBA00022574"/>
    </source>
</evidence>
<keyword evidence="3" id="KW-0853">WD repeat</keyword>
<dbReference type="Gene3D" id="2.130.10.10">
    <property type="entry name" value="YVTN repeat-like/Quinoprotein amine dehydrogenase"/>
    <property type="match status" value="1"/>
</dbReference>
<evidence type="ECO:0000256" key="2">
    <source>
        <dbReference type="ARBA" id="ARBA00005264"/>
    </source>
</evidence>
<keyword evidence="11" id="KW-1185">Reference proteome</keyword>
<evidence type="ECO:0000256" key="6">
    <source>
        <dbReference type="SAM" id="MobiDB-lite"/>
    </source>
</evidence>
<evidence type="ECO:0000259" key="7">
    <source>
        <dbReference type="Pfam" id="PF08159"/>
    </source>
</evidence>
<dbReference type="Pfam" id="PF23097">
    <property type="entry name" value="NOL10_2nd"/>
    <property type="match status" value="1"/>
</dbReference>
<accession>E4X3C3</accession>
<feature type="domain" description="NUC153" evidence="7">
    <location>
        <begin position="462"/>
        <end position="489"/>
    </location>
</feature>
<dbReference type="AlphaFoldDB" id="E4X3C3"/>
<comment type="subcellular location">
    <subcellularLocation>
        <location evidence="1">Nucleus</location>
        <location evidence="1">Nucleolus</location>
    </subcellularLocation>
</comment>
<feature type="compositionally biased region" description="Basic and acidic residues" evidence="6">
    <location>
        <begin position="606"/>
        <end position="628"/>
    </location>
</feature>
<dbReference type="InterPro" id="IPR056550">
    <property type="entry name" value="NOL10_2nd"/>
</dbReference>
<keyword evidence="4" id="KW-0677">Repeat</keyword>
<dbReference type="PANTHER" id="PTHR14927:SF0">
    <property type="entry name" value="NUCLEOLAR PROTEIN 10"/>
    <property type="match status" value="1"/>
</dbReference>
<evidence type="ECO:0000313" key="10">
    <source>
        <dbReference type="EMBL" id="CBY18127.1"/>
    </source>
</evidence>
<feature type="region of interest" description="Disordered" evidence="6">
    <location>
        <begin position="487"/>
        <end position="554"/>
    </location>
</feature>
<gene>
    <name evidence="10" type="ORF">GSOID_T00017764001</name>
</gene>
<evidence type="ECO:0000256" key="1">
    <source>
        <dbReference type="ARBA" id="ARBA00004604"/>
    </source>
</evidence>
<dbReference type="OrthoDB" id="273340at2759"/>
<dbReference type="Pfam" id="PF23098">
    <property type="entry name" value="Beta-prop_NOL10_N"/>
    <property type="match status" value="1"/>
</dbReference>
<evidence type="ECO:0000256" key="5">
    <source>
        <dbReference type="ARBA" id="ARBA00023242"/>
    </source>
</evidence>
<dbReference type="FunCoup" id="E4X3C3">
    <property type="interactions" value="693"/>
</dbReference>
<dbReference type="PANTHER" id="PTHR14927">
    <property type="entry name" value="NUCLEOLAR PROTEIN 10"/>
    <property type="match status" value="1"/>
</dbReference>
<keyword evidence="5" id="KW-0539">Nucleus</keyword>
<dbReference type="InterPro" id="IPR056551">
    <property type="entry name" value="Beta-prop_NOL10_N"/>
</dbReference>
<dbReference type="InterPro" id="IPR040382">
    <property type="entry name" value="NOL10/Enp2"/>
</dbReference>
<dbReference type="EMBL" id="FN653023">
    <property type="protein sequence ID" value="CBY18127.1"/>
    <property type="molecule type" value="Genomic_DNA"/>
</dbReference>
<dbReference type="InParanoid" id="E4X3C3"/>
<comment type="similarity">
    <text evidence="2">Belongs to the WD repeat NOL10/ENP2 family.</text>
</comment>
<dbReference type="GO" id="GO:0030686">
    <property type="term" value="C:90S preribosome"/>
    <property type="evidence" value="ECO:0007669"/>
    <property type="project" value="TreeGrafter"/>
</dbReference>